<protein>
    <submittedName>
        <fullName evidence="1">RHS repeat-associated core domain-containing protein</fullName>
    </submittedName>
</protein>
<dbReference type="InterPro" id="IPR022385">
    <property type="entry name" value="Rhs_assc_core"/>
</dbReference>
<organism evidence="1 2">
    <name type="scientific">Pseudomonas promysalinigenes</name>
    <dbReference type="NCBI Taxonomy" id="485898"/>
    <lineage>
        <taxon>Bacteria</taxon>
        <taxon>Pseudomonadati</taxon>
        <taxon>Pseudomonadota</taxon>
        <taxon>Gammaproteobacteria</taxon>
        <taxon>Pseudomonadales</taxon>
        <taxon>Pseudomonadaceae</taxon>
        <taxon>Pseudomonas</taxon>
    </lineage>
</organism>
<accession>A0ABY6AQK9</accession>
<name>A0ABY6AQK9_9PSED</name>
<dbReference type="RefSeq" id="WP_261744572.1">
    <property type="nucleotide sequence ID" value="NZ_CP104557.1"/>
</dbReference>
<proteinExistence type="predicted"/>
<sequence>MHGTPKAKSIQGRGVARAYSPYGAHRAIDGGCLAFTGQFFDSHVGGYHLGNGRRTYNPVLMRFQSPDSLSPFSTGGLNAYAYCAGDPVNRVDPSGASWLSHLITGVSVLSSTVTAGGAVLRTARNVVNRLESQHSGTLLVKPRFNQRVGNIAFAWTGALGVGSAVAAPLQRGSVSNVLTTTSQRLGMSNALGNIAGGLFSNSEAAQAVWRGVGRPGVSAGRVAWETVYEVTGARMAVEGASYLWRGARVLGTRISAAYNAATDAWRNWGARQSSRAEPVTTISIRETSL</sequence>
<keyword evidence="2" id="KW-1185">Reference proteome</keyword>
<gene>
    <name evidence="1" type="ORF">N5C08_01810</name>
</gene>
<dbReference type="SUPFAM" id="SSF56399">
    <property type="entry name" value="ADP-ribosylation"/>
    <property type="match status" value="1"/>
</dbReference>
<dbReference type="NCBIfam" id="TIGR03696">
    <property type="entry name" value="Rhs_assc_core"/>
    <property type="match status" value="1"/>
</dbReference>
<dbReference type="Proteomes" id="UP001064504">
    <property type="component" value="Chromosome"/>
</dbReference>
<evidence type="ECO:0000313" key="1">
    <source>
        <dbReference type="EMBL" id="UXH40314.1"/>
    </source>
</evidence>
<dbReference type="EMBL" id="CP104557">
    <property type="protein sequence ID" value="UXH40314.1"/>
    <property type="molecule type" value="Genomic_DNA"/>
</dbReference>
<reference evidence="1" key="1">
    <citation type="submission" date="2022-09" db="EMBL/GenBank/DDBJ databases">
        <title>Complete genome sequence of Pseudomonas promysalinigenes strain RL-WG26, a newly isolated PGPR with the potential for plant salinity stress alleviation.</title>
        <authorList>
            <person name="Ren L."/>
            <person name="Wang G."/>
            <person name="Hu H."/>
        </authorList>
    </citation>
    <scope>NUCLEOTIDE SEQUENCE</scope>
    <source>
        <strain evidence="1">RL-WG26</strain>
    </source>
</reference>
<dbReference type="Gene3D" id="2.180.10.10">
    <property type="entry name" value="RHS repeat-associated core"/>
    <property type="match status" value="1"/>
</dbReference>
<evidence type="ECO:0000313" key="2">
    <source>
        <dbReference type="Proteomes" id="UP001064504"/>
    </source>
</evidence>